<dbReference type="OrthoDB" id="10253869at2759"/>
<gene>
    <name evidence="1" type="ORF">K435DRAFT_876554</name>
</gene>
<sequence>MSETFKIYADQVWDFVEELPGYRNYNEGSGERSWERALFAVEEWLKTIKVPVTVYVASYGVIGGVKDEIEREKWSDLGVRRCFPDARVVHLDTGHFTILSNETIIQDLQLGERPSTDIQAVYYPKQDIPVNRDNMDTVIPIELELEAPCLWRNSAAHSTVLTVADLAKTLVLNVPLHNFLFNYDRLIYF</sequence>
<dbReference type="AlphaFoldDB" id="A0A4S8KRT2"/>
<organism evidence="1 2">
    <name type="scientific">Dendrothele bispora (strain CBS 962.96)</name>
    <dbReference type="NCBI Taxonomy" id="1314807"/>
    <lineage>
        <taxon>Eukaryota</taxon>
        <taxon>Fungi</taxon>
        <taxon>Dikarya</taxon>
        <taxon>Basidiomycota</taxon>
        <taxon>Agaricomycotina</taxon>
        <taxon>Agaricomycetes</taxon>
        <taxon>Agaricomycetidae</taxon>
        <taxon>Agaricales</taxon>
        <taxon>Agaricales incertae sedis</taxon>
        <taxon>Dendrothele</taxon>
    </lineage>
</organism>
<protein>
    <submittedName>
        <fullName evidence="1">Uncharacterized protein</fullName>
    </submittedName>
</protein>
<proteinExistence type="predicted"/>
<dbReference type="InterPro" id="IPR029058">
    <property type="entry name" value="AB_hydrolase_fold"/>
</dbReference>
<accession>A0A4S8KRT2</accession>
<evidence type="ECO:0000313" key="1">
    <source>
        <dbReference type="EMBL" id="THU78497.1"/>
    </source>
</evidence>
<keyword evidence="2" id="KW-1185">Reference proteome</keyword>
<evidence type="ECO:0000313" key="2">
    <source>
        <dbReference type="Proteomes" id="UP000297245"/>
    </source>
</evidence>
<dbReference type="EMBL" id="ML180180">
    <property type="protein sequence ID" value="THU78497.1"/>
    <property type="molecule type" value="Genomic_DNA"/>
</dbReference>
<name>A0A4S8KRT2_DENBC</name>
<dbReference type="Gene3D" id="3.40.50.1820">
    <property type="entry name" value="alpha/beta hydrolase"/>
    <property type="match status" value="1"/>
</dbReference>
<dbReference type="Proteomes" id="UP000297245">
    <property type="component" value="Unassembled WGS sequence"/>
</dbReference>
<reference evidence="1 2" key="1">
    <citation type="journal article" date="2019" name="Nat. Ecol. Evol.">
        <title>Megaphylogeny resolves global patterns of mushroom evolution.</title>
        <authorList>
            <person name="Varga T."/>
            <person name="Krizsan K."/>
            <person name="Foldi C."/>
            <person name="Dima B."/>
            <person name="Sanchez-Garcia M."/>
            <person name="Sanchez-Ramirez S."/>
            <person name="Szollosi G.J."/>
            <person name="Szarkandi J.G."/>
            <person name="Papp V."/>
            <person name="Albert L."/>
            <person name="Andreopoulos W."/>
            <person name="Angelini C."/>
            <person name="Antonin V."/>
            <person name="Barry K.W."/>
            <person name="Bougher N.L."/>
            <person name="Buchanan P."/>
            <person name="Buyck B."/>
            <person name="Bense V."/>
            <person name="Catcheside P."/>
            <person name="Chovatia M."/>
            <person name="Cooper J."/>
            <person name="Damon W."/>
            <person name="Desjardin D."/>
            <person name="Finy P."/>
            <person name="Geml J."/>
            <person name="Haridas S."/>
            <person name="Hughes K."/>
            <person name="Justo A."/>
            <person name="Karasinski D."/>
            <person name="Kautmanova I."/>
            <person name="Kiss B."/>
            <person name="Kocsube S."/>
            <person name="Kotiranta H."/>
            <person name="LaButti K.M."/>
            <person name="Lechner B.E."/>
            <person name="Liimatainen K."/>
            <person name="Lipzen A."/>
            <person name="Lukacs Z."/>
            <person name="Mihaltcheva S."/>
            <person name="Morgado L.N."/>
            <person name="Niskanen T."/>
            <person name="Noordeloos M.E."/>
            <person name="Ohm R.A."/>
            <person name="Ortiz-Santana B."/>
            <person name="Ovrebo C."/>
            <person name="Racz N."/>
            <person name="Riley R."/>
            <person name="Savchenko A."/>
            <person name="Shiryaev A."/>
            <person name="Soop K."/>
            <person name="Spirin V."/>
            <person name="Szebenyi C."/>
            <person name="Tomsovsky M."/>
            <person name="Tulloss R.E."/>
            <person name="Uehling J."/>
            <person name="Grigoriev I.V."/>
            <person name="Vagvolgyi C."/>
            <person name="Papp T."/>
            <person name="Martin F.M."/>
            <person name="Miettinen O."/>
            <person name="Hibbett D.S."/>
            <person name="Nagy L.G."/>
        </authorList>
    </citation>
    <scope>NUCLEOTIDE SEQUENCE [LARGE SCALE GENOMIC DNA]</scope>
    <source>
        <strain evidence="1 2">CBS 962.96</strain>
    </source>
</reference>